<organism evidence="1 2">
    <name type="scientific">Riesia pediculicola (strain USDA)</name>
    <dbReference type="NCBI Taxonomy" id="515618"/>
    <lineage>
        <taxon>Bacteria</taxon>
        <taxon>Pseudomonadati</taxon>
        <taxon>Pseudomonadota</taxon>
        <taxon>Gammaproteobacteria</taxon>
        <taxon>Enterobacterales</taxon>
        <taxon>Enterobacteriaceae</taxon>
        <taxon>Candidatus Riesia</taxon>
    </lineage>
</organism>
<keyword evidence="2" id="KW-1185">Reference proteome</keyword>
<accession>D4G7R5</accession>
<dbReference type="KEGG" id="rip:RIEPE_0104"/>
<reference evidence="1" key="1">
    <citation type="submission" date="2008-05" db="EMBL/GenBank/DDBJ databases">
        <title>Genome sequence of Riesia pediculicola USDA.</title>
        <authorList>
            <person name="Kirkness E.F."/>
        </authorList>
    </citation>
    <scope>NUCLEOTIDE SEQUENCE [LARGE SCALE GENOMIC DNA]</scope>
    <source>
        <strain evidence="1">USDA</strain>
    </source>
</reference>
<protein>
    <submittedName>
        <fullName evidence="1">Uncharacterized protein</fullName>
    </submittedName>
</protein>
<proteinExistence type="predicted"/>
<dbReference type="HOGENOM" id="CLU_3204674_0_0_6"/>
<gene>
    <name evidence="1" type="ordered locus">RIEPE_0104</name>
</gene>
<evidence type="ECO:0000313" key="2">
    <source>
        <dbReference type="Proteomes" id="UP000001700"/>
    </source>
</evidence>
<evidence type="ECO:0000313" key="1">
    <source>
        <dbReference type="EMBL" id="ADD79939.1"/>
    </source>
</evidence>
<name>D4G7R5_RIEPU</name>
<sequence>MNNYGSNIFLRLIYLKLSILMDFIKVEENNYIEKIQVFYLLNRFN</sequence>
<dbReference type="Proteomes" id="UP000001700">
    <property type="component" value="Chromosome"/>
</dbReference>
<dbReference type="AlphaFoldDB" id="D4G7R5"/>
<dbReference type="EMBL" id="CP001085">
    <property type="protein sequence ID" value="ADD79939.1"/>
    <property type="molecule type" value="Genomic_DNA"/>
</dbReference>